<proteinExistence type="inferred from homology"/>
<dbReference type="InterPro" id="IPR044015">
    <property type="entry name" value="FBPase_C_dom"/>
</dbReference>
<name>A0A830HLA4_9CHLO</name>
<accession>A0A830HLA4</accession>
<evidence type="ECO:0000256" key="3">
    <source>
        <dbReference type="ARBA" id="ARBA00013093"/>
    </source>
</evidence>
<dbReference type="PANTHER" id="PTHR11556">
    <property type="entry name" value="FRUCTOSE-1,6-BISPHOSPHATASE-RELATED"/>
    <property type="match status" value="1"/>
</dbReference>
<comment type="similarity">
    <text evidence="2 7">Belongs to the FBPase class 1 family.</text>
</comment>
<keyword evidence="4 7" id="KW-0378">Hydrolase</keyword>
<dbReference type="AlphaFoldDB" id="A0A830HLA4"/>
<dbReference type="PANTHER" id="PTHR11556:SF12">
    <property type="entry name" value="FRUCTOSE-BISPHOSPHATASE"/>
    <property type="match status" value="1"/>
</dbReference>
<dbReference type="PRINTS" id="PR00115">
    <property type="entry name" value="F16BPHPHTASE"/>
</dbReference>
<dbReference type="EMBL" id="BNJQ01000019">
    <property type="protein sequence ID" value="GHP08186.1"/>
    <property type="molecule type" value="Genomic_DNA"/>
</dbReference>
<dbReference type="InterPro" id="IPR000146">
    <property type="entry name" value="FBPase_class-1"/>
</dbReference>
<feature type="domain" description="Fructose-1-6-bisphosphatase class I N-terminal" evidence="8">
    <location>
        <begin position="2"/>
        <end position="145"/>
    </location>
</feature>
<organism evidence="10 11">
    <name type="scientific">Pycnococcus provasolii</name>
    <dbReference type="NCBI Taxonomy" id="41880"/>
    <lineage>
        <taxon>Eukaryota</taxon>
        <taxon>Viridiplantae</taxon>
        <taxon>Chlorophyta</taxon>
        <taxon>Pseudoscourfieldiophyceae</taxon>
        <taxon>Pseudoscourfieldiales</taxon>
        <taxon>Pycnococcaceae</taxon>
        <taxon>Pycnococcus</taxon>
    </lineage>
</organism>
<evidence type="ECO:0000256" key="5">
    <source>
        <dbReference type="ARBA" id="ARBA00023277"/>
    </source>
</evidence>
<dbReference type="InterPro" id="IPR028343">
    <property type="entry name" value="FBPtase"/>
</dbReference>
<evidence type="ECO:0000259" key="8">
    <source>
        <dbReference type="Pfam" id="PF00316"/>
    </source>
</evidence>
<evidence type="ECO:0000313" key="10">
    <source>
        <dbReference type="EMBL" id="GHP08186.1"/>
    </source>
</evidence>
<comment type="catalytic activity">
    <reaction evidence="1">
        <text>beta-D-fructose 1,6-bisphosphate + H2O = beta-D-fructose 6-phosphate + phosphate</text>
        <dbReference type="Rhea" id="RHEA:11064"/>
        <dbReference type="ChEBI" id="CHEBI:15377"/>
        <dbReference type="ChEBI" id="CHEBI:32966"/>
        <dbReference type="ChEBI" id="CHEBI:43474"/>
        <dbReference type="ChEBI" id="CHEBI:57634"/>
        <dbReference type="EC" id="3.1.3.11"/>
    </reaction>
</comment>
<evidence type="ECO:0000259" key="9">
    <source>
        <dbReference type="Pfam" id="PF18913"/>
    </source>
</evidence>
<dbReference type="GO" id="GO:0042132">
    <property type="term" value="F:fructose 1,6-bisphosphate 1-phosphatase activity"/>
    <property type="evidence" value="ECO:0007669"/>
    <property type="project" value="UniProtKB-EC"/>
</dbReference>
<dbReference type="CDD" id="cd00354">
    <property type="entry name" value="FBPase"/>
    <property type="match status" value="1"/>
</dbReference>
<evidence type="ECO:0000256" key="1">
    <source>
        <dbReference type="ARBA" id="ARBA00001273"/>
    </source>
</evidence>
<evidence type="ECO:0000256" key="4">
    <source>
        <dbReference type="ARBA" id="ARBA00022801"/>
    </source>
</evidence>
<dbReference type="Proteomes" id="UP000660262">
    <property type="component" value="Unassembled WGS sequence"/>
</dbReference>
<dbReference type="GO" id="GO:0005986">
    <property type="term" value="P:sucrose biosynthetic process"/>
    <property type="evidence" value="ECO:0007669"/>
    <property type="project" value="TreeGrafter"/>
</dbReference>
<dbReference type="InterPro" id="IPR033391">
    <property type="entry name" value="FBPase_N"/>
</dbReference>
<feature type="domain" description="Fructose-1-6-bisphosphatase class 1 C-terminal" evidence="9">
    <location>
        <begin position="151"/>
        <end position="275"/>
    </location>
</feature>
<gene>
    <name evidence="10" type="ORF">PPROV_000692700</name>
</gene>
<dbReference type="HAMAP" id="MF_01855">
    <property type="entry name" value="FBPase_class1"/>
    <property type="match status" value="1"/>
</dbReference>
<sequence length="288" mass="31958">MNIEGYTNQTNASGDSQKKLDVVANEILTRHLRESNLVSYLASEEEENVQTVTPDAPFVVVFDPLDGSRNVDVSIPVGTIFGVYRTLPNAAESIDSQVLRPGRDMLFSGYANYSVQTTFALASPFANQVDFYTLDRSTDEFVQTAERVQCPPTGEIYSLNDARYFDWSDNLRRYIDDMRQGKNESGKSFSSRYVCSLVSDFHRTLLQGGWCGNPRSHLRVVYECAPLALIAERAGGAASDGTADGHILDITPTSLHARTPLFCGSRATIDELRTYGDVRQVSTKTYAY</sequence>
<dbReference type="SUPFAM" id="SSF56655">
    <property type="entry name" value="Carbohydrate phosphatase"/>
    <property type="match status" value="1"/>
</dbReference>
<dbReference type="OrthoDB" id="10256725at2759"/>
<dbReference type="GO" id="GO:0006000">
    <property type="term" value="P:fructose metabolic process"/>
    <property type="evidence" value="ECO:0007669"/>
    <property type="project" value="TreeGrafter"/>
</dbReference>
<evidence type="ECO:0000256" key="2">
    <source>
        <dbReference type="ARBA" id="ARBA00010941"/>
    </source>
</evidence>
<dbReference type="GO" id="GO:0005829">
    <property type="term" value="C:cytosol"/>
    <property type="evidence" value="ECO:0007669"/>
    <property type="project" value="TreeGrafter"/>
</dbReference>
<dbReference type="GO" id="GO:0006094">
    <property type="term" value="P:gluconeogenesis"/>
    <property type="evidence" value="ECO:0007669"/>
    <property type="project" value="TreeGrafter"/>
</dbReference>
<evidence type="ECO:0000256" key="6">
    <source>
        <dbReference type="ARBA" id="ARBA00032973"/>
    </source>
</evidence>
<dbReference type="Gene3D" id="3.30.540.10">
    <property type="entry name" value="Fructose-1,6-Bisphosphatase, subunit A, domain 1"/>
    <property type="match status" value="1"/>
</dbReference>
<keyword evidence="11" id="KW-1185">Reference proteome</keyword>
<evidence type="ECO:0000256" key="7">
    <source>
        <dbReference type="RuleBase" id="RU000508"/>
    </source>
</evidence>
<dbReference type="Gene3D" id="3.40.190.80">
    <property type="match status" value="1"/>
</dbReference>
<reference evidence="10" key="1">
    <citation type="submission" date="2020-10" db="EMBL/GenBank/DDBJ databases">
        <title>Unveiling of a novel bifunctional photoreceptor, Dualchrome1, isolated from a cosmopolitan green alga.</title>
        <authorList>
            <person name="Suzuki S."/>
            <person name="Kawachi M."/>
        </authorList>
    </citation>
    <scope>NUCLEOTIDE SEQUENCE</scope>
    <source>
        <strain evidence="10">NIES 2893</strain>
    </source>
</reference>
<dbReference type="Pfam" id="PF18913">
    <property type="entry name" value="FBPase_C"/>
    <property type="match status" value="1"/>
</dbReference>
<keyword evidence="5 7" id="KW-0119">Carbohydrate metabolism</keyword>
<comment type="caution">
    <text evidence="10">The sequence shown here is derived from an EMBL/GenBank/DDBJ whole genome shotgun (WGS) entry which is preliminary data.</text>
</comment>
<dbReference type="GO" id="GO:0030388">
    <property type="term" value="P:fructose 1,6-bisphosphate metabolic process"/>
    <property type="evidence" value="ECO:0007669"/>
    <property type="project" value="TreeGrafter"/>
</dbReference>
<dbReference type="GO" id="GO:0006002">
    <property type="term" value="P:fructose 6-phosphate metabolic process"/>
    <property type="evidence" value="ECO:0007669"/>
    <property type="project" value="TreeGrafter"/>
</dbReference>
<dbReference type="EC" id="3.1.3.11" evidence="3"/>
<dbReference type="PIRSF" id="PIRSF500210">
    <property type="entry name" value="FBPtase"/>
    <property type="match status" value="1"/>
</dbReference>
<evidence type="ECO:0000313" key="11">
    <source>
        <dbReference type="Proteomes" id="UP000660262"/>
    </source>
</evidence>
<dbReference type="Pfam" id="PF00316">
    <property type="entry name" value="FBPase"/>
    <property type="match status" value="1"/>
</dbReference>
<protein>
    <recommendedName>
        <fullName evidence="3">fructose-bisphosphatase</fullName>
        <ecNumber evidence="3">3.1.3.11</ecNumber>
    </recommendedName>
    <alternativeName>
        <fullName evidence="6">D-fructose-1,6-bisphosphate 1-phosphohydrolase</fullName>
    </alternativeName>
</protein>
<dbReference type="PIRSF" id="PIRSF000904">
    <property type="entry name" value="FBPtase_SBPase"/>
    <property type="match status" value="1"/>
</dbReference>